<dbReference type="AlphaFoldDB" id="A0A8X6J5S0"/>
<organism evidence="2 3">
    <name type="scientific">Trichonephila clavata</name>
    <name type="common">Joro spider</name>
    <name type="synonym">Nephila clavata</name>
    <dbReference type="NCBI Taxonomy" id="2740835"/>
    <lineage>
        <taxon>Eukaryota</taxon>
        <taxon>Metazoa</taxon>
        <taxon>Ecdysozoa</taxon>
        <taxon>Arthropoda</taxon>
        <taxon>Chelicerata</taxon>
        <taxon>Arachnida</taxon>
        <taxon>Araneae</taxon>
        <taxon>Araneomorphae</taxon>
        <taxon>Entelegynae</taxon>
        <taxon>Araneoidea</taxon>
        <taxon>Nephilidae</taxon>
        <taxon>Trichonephila</taxon>
    </lineage>
</organism>
<dbReference type="OrthoDB" id="6437096at2759"/>
<feature type="region of interest" description="Disordered" evidence="1">
    <location>
        <begin position="95"/>
        <end position="121"/>
    </location>
</feature>
<reference evidence="2" key="1">
    <citation type="submission" date="2020-07" db="EMBL/GenBank/DDBJ databases">
        <title>Multicomponent nature underlies the extraordinary mechanical properties of spider dragline silk.</title>
        <authorList>
            <person name="Kono N."/>
            <person name="Nakamura H."/>
            <person name="Mori M."/>
            <person name="Yoshida Y."/>
            <person name="Ohtoshi R."/>
            <person name="Malay A.D."/>
            <person name="Moran D.A.P."/>
            <person name="Tomita M."/>
            <person name="Numata K."/>
            <person name="Arakawa K."/>
        </authorList>
    </citation>
    <scope>NUCLEOTIDE SEQUENCE</scope>
</reference>
<feature type="region of interest" description="Disordered" evidence="1">
    <location>
        <begin position="154"/>
        <end position="177"/>
    </location>
</feature>
<protein>
    <submittedName>
        <fullName evidence="2">Uncharacterized protein</fullName>
    </submittedName>
</protein>
<proteinExistence type="predicted"/>
<evidence type="ECO:0000313" key="3">
    <source>
        <dbReference type="Proteomes" id="UP000887116"/>
    </source>
</evidence>
<keyword evidence="3" id="KW-1185">Reference proteome</keyword>
<evidence type="ECO:0000256" key="1">
    <source>
        <dbReference type="SAM" id="MobiDB-lite"/>
    </source>
</evidence>
<dbReference type="Proteomes" id="UP000887116">
    <property type="component" value="Unassembled WGS sequence"/>
</dbReference>
<evidence type="ECO:0000313" key="2">
    <source>
        <dbReference type="EMBL" id="GFR11303.1"/>
    </source>
</evidence>
<dbReference type="EMBL" id="BMAO01026651">
    <property type="protein sequence ID" value="GFR11303.1"/>
    <property type="molecule type" value="Genomic_DNA"/>
</dbReference>
<accession>A0A8X6J5S0</accession>
<comment type="caution">
    <text evidence="2">The sequence shown here is derived from an EMBL/GenBank/DDBJ whole genome shotgun (WGS) entry which is preliminary data.</text>
</comment>
<sequence>MPYHSRAPSKCVERYGTPVGLKTPILTNGASSDMYSHYEASPMIYDKSYGIPIDTLAYGAWGVEEYFEDENMNIEKEEYPLKRKNAFVYPPKESVKKGLHSLPPTRIKSNSLDKSNDLGKSTPKRQAILCSDTPCGLGFKLNQKEKKSSEILRDDFPKPYPKWNPLDSPSRSHNKKTDKTLTFPRIFTVTVEKLQTWPKVLSCGQTIFELFDNSLRVFLKMMYLRVTRKDICDVLSPKNYGAT</sequence>
<name>A0A8X6J5S0_TRICU</name>
<gene>
    <name evidence="2" type="primary">AVEN_173171_1</name>
    <name evidence="2" type="ORF">TNCT_648041</name>
</gene>